<evidence type="ECO:0000259" key="17">
    <source>
        <dbReference type="Pfam" id="PF00593"/>
    </source>
</evidence>
<keyword evidence="12 19" id="KW-0675">Receptor</keyword>
<protein>
    <submittedName>
        <fullName evidence="19">TonB-dependent siderophore receptor</fullName>
    </submittedName>
</protein>
<keyword evidence="20" id="KW-1185">Reference proteome</keyword>
<dbReference type="Proteomes" id="UP000319148">
    <property type="component" value="Unassembled WGS sequence"/>
</dbReference>
<dbReference type="OrthoDB" id="9760333at2"/>
<dbReference type="GO" id="GO:0038023">
    <property type="term" value="F:signaling receptor activity"/>
    <property type="evidence" value="ECO:0007669"/>
    <property type="project" value="InterPro"/>
</dbReference>
<keyword evidence="10 16" id="KW-0798">TonB box</keyword>
<accession>A0A501PT30</accession>
<evidence type="ECO:0000256" key="13">
    <source>
        <dbReference type="ARBA" id="ARBA00023237"/>
    </source>
</evidence>
<keyword evidence="5" id="KW-0410">Iron transport</keyword>
<dbReference type="InterPro" id="IPR010917">
    <property type="entry name" value="TonB_rcpt_CS"/>
</dbReference>
<evidence type="ECO:0000256" key="2">
    <source>
        <dbReference type="ARBA" id="ARBA00009810"/>
    </source>
</evidence>
<dbReference type="PANTHER" id="PTHR32552">
    <property type="entry name" value="FERRICHROME IRON RECEPTOR-RELATED"/>
    <property type="match status" value="1"/>
</dbReference>
<evidence type="ECO:0000256" key="10">
    <source>
        <dbReference type="ARBA" id="ARBA00023077"/>
    </source>
</evidence>
<evidence type="ECO:0000256" key="14">
    <source>
        <dbReference type="PROSITE-ProRule" id="PRU01360"/>
    </source>
</evidence>
<evidence type="ECO:0000256" key="3">
    <source>
        <dbReference type="ARBA" id="ARBA00022448"/>
    </source>
</evidence>
<evidence type="ECO:0000256" key="4">
    <source>
        <dbReference type="ARBA" id="ARBA00022452"/>
    </source>
</evidence>
<dbReference type="Gene3D" id="2.170.130.10">
    <property type="entry name" value="TonB-dependent receptor, plug domain"/>
    <property type="match status" value="1"/>
</dbReference>
<comment type="similarity">
    <text evidence="2 14 16">Belongs to the TonB-dependent receptor family.</text>
</comment>
<evidence type="ECO:0000256" key="5">
    <source>
        <dbReference type="ARBA" id="ARBA00022496"/>
    </source>
</evidence>
<gene>
    <name evidence="19" type="ORF">FIV46_02885</name>
</gene>
<evidence type="ECO:0000256" key="7">
    <source>
        <dbReference type="ARBA" id="ARBA00022729"/>
    </source>
</evidence>
<dbReference type="CDD" id="cd01347">
    <property type="entry name" value="ligand_gated_channel"/>
    <property type="match status" value="1"/>
</dbReference>
<evidence type="ECO:0000313" key="20">
    <source>
        <dbReference type="Proteomes" id="UP000319148"/>
    </source>
</evidence>
<proteinExistence type="inferred from homology"/>
<dbReference type="InterPro" id="IPR010105">
    <property type="entry name" value="TonB_sidphr_rcpt"/>
</dbReference>
<dbReference type="GO" id="GO:0015891">
    <property type="term" value="P:siderophore transport"/>
    <property type="evidence" value="ECO:0007669"/>
    <property type="project" value="InterPro"/>
</dbReference>
<organism evidence="19 20">
    <name type="scientific">Emcibacter nanhaiensis</name>
    <dbReference type="NCBI Taxonomy" id="1505037"/>
    <lineage>
        <taxon>Bacteria</taxon>
        <taxon>Pseudomonadati</taxon>
        <taxon>Pseudomonadota</taxon>
        <taxon>Alphaproteobacteria</taxon>
        <taxon>Emcibacterales</taxon>
        <taxon>Emcibacteraceae</taxon>
        <taxon>Emcibacter</taxon>
    </lineage>
</organism>
<evidence type="ECO:0000256" key="16">
    <source>
        <dbReference type="RuleBase" id="RU003357"/>
    </source>
</evidence>
<evidence type="ECO:0000256" key="12">
    <source>
        <dbReference type="ARBA" id="ARBA00023170"/>
    </source>
</evidence>
<dbReference type="AlphaFoldDB" id="A0A501PT30"/>
<sequence length="690" mass="76911">MGQPLFPAHAETFISQEGLEEVVVYGAGYRTTGTKSELSPLEAPLSYEVYDAEVLELRQVDSVNEAMRYVPGITPESRGAVTIFDQYTIRGFVSYNNYYDGLPLQYNRLWNLLPQVDAFATQSVEVLKGPISVLYGSAPPGGMINQVGKQPLSEEHNRFRGRVGTDNLVEVALDSTGPVSDSVDYRIVMLYRDKDGQQVTTKEERLTIAPSLTWQVSDRTSLNLNLYFQNDPEMVPSTPLPALGTLYDADYGRLDSDAYAGDQNWAGFDREVLMVGYKLNHEFNENVSFLQNFRYTNADGFQKNTYNYGLAGDARTLIRSAYFTDEDNEGVAIDNQLAWRLDVGQTSHRLLLGMEYQKLKSDIAYGDTLAINTPTIDLGNPDHDQFDPDSLPLDSYGEQHDIDQEQFGIYLQDEITWGNLTVLGGLRWDTYESSDMVENVYLGFEYGSTTEIDQDKFSARVGAIYTFDNGLAPYVSYAESFEPTSGVDSLTGEAFKPTTAKQFEIGIKFRSADGNITATAAYFDLRKQNVVVNTPDFLQYTQTGEVKSQGLELSVVAAVTASFDITANFTELDVVVSKNELNQALVGLHPVWVADRQASLWATWRPREDISVNAGVRHVGESQLDALNTDVVPAYTVFDAALSWQVDDSFRLGLNATNLTDKSFIGSCYDANNCWFGAERSIEFTLYADF</sequence>
<evidence type="ECO:0000256" key="11">
    <source>
        <dbReference type="ARBA" id="ARBA00023136"/>
    </source>
</evidence>
<keyword evidence="13 14" id="KW-0998">Cell outer membrane</keyword>
<keyword evidence="6 14" id="KW-0812">Transmembrane</keyword>
<feature type="short sequence motif" description="TonB C-terminal box" evidence="15">
    <location>
        <begin position="673"/>
        <end position="690"/>
    </location>
</feature>
<dbReference type="Gene3D" id="2.40.170.20">
    <property type="entry name" value="TonB-dependent receptor, beta-barrel domain"/>
    <property type="match status" value="1"/>
</dbReference>
<keyword evidence="9" id="KW-0406">Ion transport</keyword>
<dbReference type="InterPro" id="IPR000531">
    <property type="entry name" value="Beta-barrel_TonB"/>
</dbReference>
<dbReference type="GO" id="GO:0015344">
    <property type="term" value="F:siderophore uptake transmembrane transporter activity"/>
    <property type="evidence" value="ECO:0007669"/>
    <property type="project" value="TreeGrafter"/>
</dbReference>
<keyword evidence="11 14" id="KW-0472">Membrane</keyword>
<dbReference type="PANTHER" id="PTHR32552:SF68">
    <property type="entry name" value="FERRICHROME OUTER MEMBRANE TRANSPORTER_PHAGE RECEPTOR"/>
    <property type="match status" value="1"/>
</dbReference>
<dbReference type="PROSITE" id="PS52016">
    <property type="entry name" value="TONB_DEPENDENT_REC_3"/>
    <property type="match status" value="1"/>
</dbReference>
<dbReference type="InterPro" id="IPR039426">
    <property type="entry name" value="TonB-dep_rcpt-like"/>
</dbReference>
<dbReference type="InterPro" id="IPR012910">
    <property type="entry name" value="Plug_dom"/>
</dbReference>
<dbReference type="Pfam" id="PF00593">
    <property type="entry name" value="TonB_dep_Rec_b-barrel"/>
    <property type="match status" value="1"/>
</dbReference>
<dbReference type="SUPFAM" id="SSF56935">
    <property type="entry name" value="Porins"/>
    <property type="match status" value="1"/>
</dbReference>
<comment type="subcellular location">
    <subcellularLocation>
        <location evidence="1 14">Cell outer membrane</location>
        <topology evidence="1 14">Multi-pass membrane protein</topology>
    </subcellularLocation>
</comment>
<reference evidence="20" key="1">
    <citation type="submission" date="2019-06" db="EMBL/GenBank/DDBJ databases">
        <title>The complete genome of Emcibacter congregatus ZYLT.</title>
        <authorList>
            <person name="Zhao Z."/>
        </authorList>
    </citation>
    <scope>NUCLEOTIDE SEQUENCE [LARGE SCALE GENOMIC DNA]</scope>
    <source>
        <strain evidence="20">MCCC 1A06723</strain>
    </source>
</reference>
<evidence type="ECO:0000259" key="18">
    <source>
        <dbReference type="Pfam" id="PF07715"/>
    </source>
</evidence>
<evidence type="ECO:0000313" key="19">
    <source>
        <dbReference type="EMBL" id="TPD63257.1"/>
    </source>
</evidence>
<evidence type="ECO:0000256" key="15">
    <source>
        <dbReference type="PROSITE-ProRule" id="PRU10144"/>
    </source>
</evidence>
<evidence type="ECO:0000256" key="6">
    <source>
        <dbReference type="ARBA" id="ARBA00022692"/>
    </source>
</evidence>
<feature type="domain" description="TonB-dependent receptor-like beta-barrel" evidence="17">
    <location>
        <begin position="213"/>
        <end position="659"/>
    </location>
</feature>
<keyword evidence="3 14" id="KW-0813">Transport</keyword>
<evidence type="ECO:0000256" key="1">
    <source>
        <dbReference type="ARBA" id="ARBA00004571"/>
    </source>
</evidence>
<evidence type="ECO:0000256" key="8">
    <source>
        <dbReference type="ARBA" id="ARBA00023004"/>
    </source>
</evidence>
<evidence type="ECO:0000256" key="9">
    <source>
        <dbReference type="ARBA" id="ARBA00023065"/>
    </source>
</evidence>
<dbReference type="GO" id="GO:0009279">
    <property type="term" value="C:cell outer membrane"/>
    <property type="evidence" value="ECO:0007669"/>
    <property type="project" value="UniProtKB-SubCell"/>
</dbReference>
<keyword evidence="8" id="KW-0408">Iron</keyword>
<comment type="caution">
    <text evidence="19">The sequence shown here is derived from an EMBL/GenBank/DDBJ whole genome shotgun (WGS) entry which is preliminary data.</text>
</comment>
<dbReference type="EMBL" id="VFIY01000004">
    <property type="protein sequence ID" value="TPD63257.1"/>
    <property type="molecule type" value="Genomic_DNA"/>
</dbReference>
<feature type="domain" description="TonB-dependent receptor plug" evidence="18">
    <location>
        <begin position="41"/>
        <end position="142"/>
    </location>
</feature>
<name>A0A501PT30_9PROT</name>
<keyword evidence="4 14" id="KW-1134">Transmembrane beta strand</keyword>
<dbReference type="NCBIfam" id="TIGR01783">
    <property type="entry name" value="TonB-siderophor"/>
    <property type="match status" value="1"/>
</dbReference>
<dbReference type="PROSITE" id="PS01156">
    <property type="entry name" value="TONB_DEPENDENT_REC_2"/>
    <property type="match status" value="1"/>
</dbReference>
<dbReference type="InterPro" id="IPR036942">
    <property type="entry name" value="Beta-barrel_TonB_sf"/>
</dbReference>
<dbReference type="Pfam" id="PF07715">
    <property type="entry name" value="Plug"/>
    <property type="match status" value="1"/>
</dbReference>
<dbReference type="InterPro" id="IPR037066">
    <property type="entry name" value="Plug_dom_sf"/>
</dbReference>
<keyword evidence="7" id="KW-0732">Signal</keyword>